<gene>
    <name evidence="1" type="ORF">PAUS00366_LOCUS11590</name>
</gene>
<proteinExistence type="predicted"/>
<reference evidence="1" key="1">
    <citation type="submission" date="2021-01" db="EMBL/GenBank/DDBJ databases">
        <authorList>
            <person name="Corre E."/>
            <person name="Pelletier E."/>
            <person name="Niang G."/>
            <person name="Scheremetjew M."/>
            <person name="Finn R."/>
            <person name="Kale V."/>
            <person name="Holt S."/>
            <person name="Cochrane G."/>
            <person name="Meng A."/>
            <person name="Brown T."/>
            <person name="Cohen L."/>
        </authorList>
    </citation>
    <scope>NUCLEOTIDE SEQUENCE</scope>
    <source>
        <strain evidence="1">10249 10 AB</strain>
    </source>
</reference>
<dbReference type="AlphaFoldDB" id="A0A7S4ALF0"/>
<name>A0A7S4ALF0_9STRA</name>
<sequence length="99" mass="11391">MSTHQIALENTSISTKVVNYTITLLSKNYLLRKVTLYNQQAPMHHIKMVRSNNPIALLPIKFVVSFQVLIFQQNFGHMHSIIPYAYSMPCPLVPNQNHL</sequence>
<organism evidence="1">
    <name type="scientific">Pseudo-nitzschia australis</name>
    <dbReference type="NCBI Taxonomy" id="44445"/>
    <lineage>
        <taxon>Eukaryota</taxon>
        <taxon>Sar</taxon>
        <taxon>Stramenopiles</taxon>
        <taxon>Ochrophyta</taxon>
        <taxon>Bacillariophyta</taxon>
        <taxon>Bacillariophyceae</taxon>
        <taxon>Bacillariophycidae</taxon>
        <taxon>Bacillariales</taxon>
        <taxon>Bacillariaceae</taxon>
        <taxon>Pseudo-nitzschia</taxon>
    </lineage>
</organism>
<protein>
    <submittedName>
        <fullName evidence="1">Uncharacterized protein</fullName>
    </submittedName>
</protein>
<evidence type="ECO:0000313" key="1">
    <source>
        <dbReference type="EMBL" id="CAE0718836.1"/>
    </source>
</evidence>
<dbReference type="EMBL" id="HBIX01015979">
    <property type="protein sequence ID" value="CAE0718836.1"/>
    <property type="molecule type" value="Transcribed_RNA"/>
</dbReference>
<accession>A0A7S4ALF0</accession>